<feature type="transmembrane region" description="Helical" evidence="1">
    <location>
        <begin position="58"/>
        <end position="76"/>
    </location>
</feature>
<comment type="caution">
    <text evidence="2">The sequence shown here is derived from an EMBL/GenBank/DDBJ whole genome shotgun (WGS) entry which is preliminary data.</text>
</comment>
<dbReference type="AlphaFoldDB" id="A0A1F6A3G3"/>
<gene>
    <name evidence="2" type="ORF">A2721_00185</name>
</gene>
<sequence length="114" mass="12800">MNWLIILSTLLVLVSPLIYVRAILRGQAKPHRTTRLAILTTTSLTTLSLFAQHNNVAIWLSAASALQAIVIFIMSLNDFSYPLYLLLINGSLTILLTVRQHLIFQVLNPRGKYV</sequence>
<dbReference type="Proteomes" id="UP000177871">
    <property type="component" value="Unassembled WGS sequence"/>
</dbReference>
<name>A0A1F6A3G3_9BACT</name>
<reference evidence="2 3" key="1">
    <citation type="journal article" date="2016" name="Nat. Commun.">
        <title>Thousands of microbial genomes shed light on interconnected biogeochemical processes in an aquifer system.</title>
        <authorList>
            <person name="Anantharaman K."/>
            <person name="Brown C.T."/>
            <person name="Hug L.A."/>
            <person name="Sharon I."/>
            <person name="Castelle C.J."/>
            <person name="Probst A.J."/>
            <person name="Thomas B.C."/>
            <person name="Singh A."/>
            <person name="Wilkins M.J."/>
            <person name="Karaoz U."/>
            <person name="Brodie E.L."/>
            <person name="Williams K.H."/>
            <person name="Hubbard S.S."/>
            <person name="Banfield J.F."/>
        </authorList>
    </citation>
    <scope>NUCLEOTIDE SEQUENCE [LARGE SCALE GENOMIC DNA]</scope>
</reference>
<feature type="transmembrane region" description="Helical" evidence="1">
    <location>
        <begin position="83"/>
        <end position="104"/>
    </location>
</feature>
<feature type="transmembrane region" description="Helical" evidence="1">
    <location>
        <begin position="6"/>
        <end position="24"/>
    </location>
</feature>
<organism evidence="2 3">
    <name type="scientific">Candidatus Gottesmanbacteria bacterium RIFCSPHIGHO2_01_FULL_47_48</name>
    <dbReference type="NCBI Taxonomy" id="1798381"/>
    <lineage>
        <taxon>Bacteria</taxon>
        <taxon>Candidatus Gottesmaniibacteriota</taxon>
    </lineage>
</organism>
<protein>
    <submittedName>
        <fullName evidence="2">Uncharacterized protein</fullName>
    </submittedName>
</protein>
<accession>A0A1F6A3G3</accession>
<proteinExistence type="predicted"/>
<dbReference type="STRING" id="1798381.A2721_00185"/>
<keyword evidence="1" id="KW-1133">Transmembrane helix</keyword>
<dbReference type="EMBL" id="MFJK01000008">
    <property type="protein sequence ID" value="OGG19240.1"/>
    <property type="molecule type" value="Genomic_DNA"/>
</dbReference>
<evidence type="ECO:0000313" key="3">
    <source>
        <dbReference type="Proteomes" id="UP000177871"/>
    </source>
</evidence>
<evidence type="ECO:0000313" key="2">
    <source>
        <dbReference type="EMBL" id="OGG19240.1"/>
    </source>
</evidence>
<evidence type="ECO:0000256" key="1">
    <source>
        <dbReference type="SAM" id="Phobius"/>
    </source>
</evidence>
<keyword evidence="1" id="KW-0812">Transmembrane</keyword>
<keyword evidence="1" id="KW-0472">Membrane</keyword>